<name>A0A382DFJ4_9ZZZZ</name>
<dbReference type="InterPro" id="IPR006626">
    <property type="entry name" value="PbH1"/>
</dbReference>
<evidence type="ECO:0000313" key="2">
    <source>
        <dbReference type="EMBL" id="SVB36441.1"/>
    </source>
</evidence>
<dbReference type="InterPro" id="IPR039448">
    <property type="entry name" value="Beta_helix"/>
</dbReference>
<organism evidence="2">
    <name type="scientific">marine metagenome</name>
    <dbReference type="NCBI Taxonomy" id="408172"/>
    <lineage>
        <taxon>unclassified sequences</taxon>
        <taxon>metagenomes</taxon>
        <taxon>ecological metagenomes</taxon>
    </lineage>
</organism>
<sequence>VDVDDSGNLFIADLSNHRVRKVTFFEPVVLESLTIAPATATIAAGLTQQFTATGNFSDSSPQDLTSSVTWSSNNEPVATIAAGDLATGVADGTATITATLAGINDWAALNVAQLATCGDTLTTHATLSADLDCTGTTGTVFTFAADSVVFDGQGYKVLAPSAALMVSSIGNPGVSILNMDLSGTASNGLKISGGSGNLVSSVDVSYTGVTPAGYGVQLESSTNNVIQNVTATNRNPGVWLTGTSGGNTIQNNNFSGNNFAIHASQLGQGNSYLNNDLPNTTTWAIIVWGDDSIQISGNDYTLAVNAIFLGGVDGVTIDGENLAWTGSAGAGGIGLELQNSNGNTIQNLISTNRSMGVRITGTSSSNTIQNNDISNDVWGIHPVFPGSGNIYVCNTF</sequence>
<dbReference type="SUPFAM" id="SSF49373">
    <property type="entry name" value="Invasin/intimin cell-adhesion fragments"/>
    <property type="match status" value="1"/>
</dbReference>
<dbReference type="SUPFAM" id="SSF51126">
    <property type="entry name" value="Pectin lyase-like"/>
    <property type="match status" value="2"/>
</dbReference>
<dbReference type="Gene3D" id="2.60.40.1080">
    <property type="match status" value="1"/>
</dbReference>
<dbReference type="Pfam" id="PF13229">
    <property type="entry name" value="Beta_helix"/>
    <property type="match status" value="1"/>
</dbReference>
<protein>
    <recommendedName>
        <fullName evidence="1">BIG2 domain-containing protein</fullName>
    </recommendedName>
</protein>
<reference evidence="2" key="1">
    <citation type="submission" date="2018-05" db="EMBL/GenBank/DDBJ databases">
        <authorList>
            <person name="Lanie J.A."/>
            <person name="Ng W.-L."/>
            <person name="Kazmierczak K.M."/>
            <person name="Andrzejewski T.M."/>
            <person name="Davidsen T.M."/>
            <person name="Wayne K.J."/>
            <person name="Tettelin H."/>
            <person name="Glass J.I."/>
            <person name="Rusch D."/>
            <person name="Podicherti R."/>
            <person name="Tsui H.-C.T."/>
            <person name="Winkler M.E."/>
        </authorList>
    </citation>
    <scope>NUCLEOTIDE SEQUENCE</scope>
</reference>
<dbReference type="FunFam" id="2.60.40.1080:FF:000001">
    <property type="entry name" value="Bacterial Ig-like domain, group 2"/>
    <property type="match status" value="1"/>
</dbReference>
<dbReference type="Pfam" id="PF02368">
    <property type="entry name" value="Big_2"/>
    <property type="match status" value="1"/>
</dbReference>
<proteinExistence type="predicted"/>
<dbReference type="InterPro" id="IPR008964">
    <property type="entry name" value="Invasin/intimin_cell_adhesion"/>
</dbReference>
<dbReference type="InterPro" id="IPR011050">
    <property type="entry name" value="Pectin_lyase_fold/virulence"/>
</dbReference>
<dbReference type="InterPro" id="IPR022441">
    <property type="entry name" value="Para_beta_helix_rpt-2"/>
</dbReference>
<dbReference type="AlphaFoldDB" id="A0A382DFJ4"/>
<evidence type="ECO:0000259" key="1">
    <source>
        <dbReference type="SMART" id="SM00635"/>
    </source>
</evidence>
<feature type="non-terminal residue" evidence="2">
    <location>
        <position position="1"/>
    </location>
</feature>
<dbReference type="Gene3D" id="2.160.20.10">
    <property type="entry name" value="Single-stranded right-handed beta-helix, Pectin lyase-like"/>
    <property type="match status" value="1"/>
</dbReference>
<dbReference type="SMART" id="SM00635">
    <property type="entry name" value="BID_2"/>
    <property type="match status" value="1"/>
</dbReference>
<dbReference type="SMART" id="SM00710">
    <property type="entry name" value="PbH1"/>
    <property type="match status" value="6"/>
</dbReference>
<dbReference type="NCBIfam" id="TIGR03804">
    <property type="entry name" value="para_beta_helix"/>
    <property type="match status" value="1"/>
</dbReference>
<gene>
    <name evidence="2" type="ORF">METZ01_LOCUS189295</name>
</gene>
<accession>A0A382DFJ4</accession>
<dbReference type="EMBL" id="UINC01038844">
    <property type="protein sequence ID" value="SVB36441.1"/>
    <property type="molecule type" value="Genomic_DNA"/>
</dbReference>
<feature type="domain" description="BIG2" evidence="1">
    <location>
        <begin position="29"/>
        <end position="110"/>
    </location>
</feature>
<dbReference type="InterPro" id="IPR012334">
    <property type="entry name" value="Pectin_lyas_fold"/>
</dbReference>
<dbReference type="InterPro" id="IPR003343">
    <property type="entry name" value="Big_2"/>
</dbReference>